<dbReference type="GeneID" id="54581443"/>
<dbReference type="Proteomes" id="UP000800094">
    <property type="component" value="Unassembled WGS sequence"/>
</dbReference>
<name>A0A6A6IUE9_9PLEO</name>
<dbReference type="AlphaFoldDB" id="A0A6A6IUE9"/>
<organism evidence="2 3">
    <name type="scientific">Trematosphaeria pertusa</name>
    <dbReference type="NCBI Taxonomy" id="390896"/>
    <lineage>
        <taxon>Eukaryota</taxon>
        <taxon>Fungi</taxon>
        <taxon>Dikarya</taxon>
        <taxon>Ascomycota</taxon>
        <taxon>Pezizomycotina</taxon>
        <taxon>Dothideomycetes</taxon>
        <taxon>Pleosporomycetidae</taxon>
        <taxon>Pleosporales</taxon>
        <taxon>Massarineae</taxon>
        <taxon>Trematosphaeriaceae</taxon>
        <taxon>Trematosphaeria</taxon>
    </lineage>
</organism>
<gene>
    <name evidence="2" type="ORF">BU26DRAFT_515596</name>
</gene>
<sequence>MADSVTNTSRGWGDTIREYGNSIKDVTGATGPRGSTNKNPLGLVSTPSGARAGMATRSGPTPRKGTGNNPLGL</sequence>
<feature type="region of interest" description="Disordered" evidence="1">
    <location>
        <begin position="23"/>
        <end position="73"/>
    </location>
</feature>
<keyword evidence="3" id="KW-1185">Reference proteome</keyword>
<protein>
    <submittedName>
        <fullName evidence="2">Uncharacterized protein</fullName>
    </submittedName>
</protein>
<proteinExistence type="predicted"/>
<evidence type="ECO:0000313" key="2">
    <source>
        <dbReference type="EMBL" id="KAF2253220.1"/>
    </source>
</evidence>
<dbReference type="EMBL" id="ML987191">
    <property type="protein sequence ID" value="KAF2253220.1"/>
    <property type="molecule type" value="Genomic_DNA"/>
</dbReference>
<accession>A0A6A6IUE9</accession>
<evidence type="ECO:0000256" key="1">
    <source>
        <dbReference type="SAM" id="MobiDB-lite"/>
    </source>
</evidence>
<reference evidence="2" key="1">
    <citation type="journal article" date="2020" name="Stud. Mycol.">
        <title>101 Dothideomycetes genomes: a test case for predicting lifestyles and emergence of pathogens.</title>
        <authorList>
            <person name="Haridas S."/>
            <person name="Albert R."/>
            <person name="Binder M."/>
            <person name="Bloem J."/>
            <person name="Labutti K."/>
            <person name="Salamov A."/>
            <person name="Andreopoulos B."/>
            <person name="Baker S."/>
            <person name="Barry K."/>
            <person name="Bills G."/>
            <person name="Bluhm B."/>
            <person name="Cannon C."/>
            <person name="Castanera R."/>
            <person name="Culley D."/>
            <person name="Daum C."/>
            <person name="Ezra D."/>
            <person name="Gonzalez J."/>
            <person name="Henrissat B."/>
            <person name="Kuo A."/>
            <person name="Liang C."/>
            <person name="Lipzen A."/>
            <person name="Lutzoni F."/>
            <person name="Magnuson J."/>
            <person name="Mondo S."/>
            <person name="Nolan M."/>
            <person name="Ohm R."/>
            <person name="Pangilinan J."/>
            <person name="Park H.-J."/>
            <person name="Ramirez L."/>
            <person name="Alfaro M."/>
            <person name="Sun H."/>
            <person name="Tritt A."/>
            <person name="Yoshinaga Y."/>
            <person name="Zwiers L.-H."/>
            <person name="Turgeon B."/>
            <person name="Goodwin S."/>
            <person name="Spatafora J."/>
            <person name="Crous P."/>
            <person name="Grigoriev I."/>
        </authorList>
    </citation>
    <scope>NUCLEOTIDE SEQUENCE</scope>
    <source>
        <strain evidence="2">CBS 122368</strain>
    </source>
</reference>
<dbReference type="RefSeq" id="XP_033688224.1">
    <property type="nucleotide sequence ID" value="XM_033828113.1"/>
</dbReference>
<evidence type="ECO:0000313" key="3">
    <source>
        <dbReference type="Proteomes" id="UP000800094"/>
    </source>
</evidence>
<dbReference type="OrthoDB" id="3791134at2759"/>